<keyword evidence="1" id="KW-0217">Developmental protein</keyword>
<keyword evidence="3" id="KW-0221">Differentiation</keyword>
<dbReference type="Gene3D" id="2.10.110.10">
    <property type="entry name" value="Cysteine Rich Protein"/>
    <property type="match status" value="1"/>
</dbReference>
<reference evidence="6 7" key="1">
    <citation type="submission" date="2017-10" db="EMBL/GenBank/DDBJ databases">
        <title>A new Pekin duck reference genome.</title>
        <authorList>
            <person name="Hou Z.-C."/>
            <person name="Zhou Z.-K."/>
            <person name="Zhu F."/>
            <person name="Hou S.-S."/>
        </authorList>
    </citation>
    <scope>NUCLEOTIDE SEQUENCE [LARGE SCALE GENOMIC DNA]</scope>
</reference>
<feature type="compositionally biased region" description="Pro residues" evidence="4">
    <location>
        <begin position="55"/>
        <end position="66"/>
    </location>
</feature>
<dbReference type="PANTHER" id="PTHR24215">
    <property type="entry name" value="RHO-GTPASE-ACTIVATING PROTEIN LRG1"/>
    <property type="match status" value="1"/>
</dbReference>
<reference evidence="6" key="3">
    <citation type="submission" date="2025-09" db="UniProtKB">
        <authorList>
            <consortium name="Ensembl"/>
        </authorList>
    </citation>
    <scope>IDENTIFICATION</scope>
</reference>
<feature type="signal peptide" evidence="5">
    <location>
        <begin position="1"/>
        <end position="24"/>
    </location>
</feature>
<keyword evidence="5" id="KW-0732">Signal</keyword>
<keyword evidence="2" id="KW-0677">Repeat</keyword>
<reference evidence="6" key="2">
    <citation type="submission" date="2025-08" db="UniProtKB">
        <authorList>
            <consortium name="Ensembl"/>
        </authorList>
    </citation>
    <scope>IDENTIFICATION</scope>
</reference>
<evidence type="ECO:0000256" key="5">
    <source>
        <dbReference type="SAM" id="SignalP"/>
    </source>
</evidence>
<accession>A0A493T5G1</accession>
<evidence type="ECO:0000256" key="4">
    <source>
        <dbReference type="SAM" id="MobiDB-lite"/>
    </source>
</evidence>
<evidence type="ECO:0000256" key="1">
    <source>
        <dbReference type="ARBA" id="ARBA00022473"/>
    </source>
</evidence>
<dbReference type="GO" id="GO:0005634">
    <property type="term" value="C:nucleus"/>
    <property type="evidence" value="ECO:0007669"/>
    <property type="project" value="TreeGrafter"/>
</dbReference>
<name>A0A493T5G1_ANAPP</name>
<dbReference type="Proteomes" id="UP000016666">
    <property type="component" value="Chromosome 1"/>
</dbReference>
<protein>
    <recommendedName>
        <fullName evidence="8">LIM zinc-binding domain-containing protein</fullName>
    </recommendedName>
</protein>
<feature type="compositionally biased region" description="Pro residues" evidence="4">
    <location>
        <begin position="120"/>
        <end position="130"/>
    </location>
</feature>
<proteinExistence type="predicted"/>
<feature type="chain" id="PRO_5019818691" description="LIM zinc-binding domain-containing protein" evidence="5">
    <location>
        <begin position="25"/>
        <end position="253"/>
    </location>
</feature>
<dbReference type="AlphaFoldDB" id="A0A493T5G1"/>
<evidence type="ECO:0000313" key="6">
    <source>
        <dbReference type="Ensembl" id="ENSAPLP00000020890.1"/>
    </source>
</evidence>
<evidence type="ECO:0000256" key="3">
    <source>
        <dbReference type="ARBA" id="ARBA00022782"/>
    </source>
</evidence>
<dbReference type="GO" id="GO:0060537">
    <property type="term" value="P:muscle tissue development"/>
    <property type="evidence" value="ECO:0007669"/>
    <property type="project" value="TreeGrafter"/>
</dbReference>
<evidence type="ECO:0000313" key="7">
    <source>
        <dbReference type="Proteomes" id="UP000016666"/>
    </source>
</evidence>
<dbReference type="GO" id="GO:0042805">
    <property type="term" value="F:actinin binding"/>
    <property type="evidence" value="ECO:0007669"/>
    <property type="project" value="TreeGrafter"/>
</dbReference>
<sequence>PHLQAEHQPWPILWGVSACTPSLCAWLAATPGAGCSARFWSRAAGPGPGQDPGRTPAPSPPAPLIAPSPLLAPAARPRALRAVGGTQPARLGLKPPKTEQDGLKRSLTPPPQPAGGHLGPPSPRPVPSGPPADGAAPGGAAGPGPGPGRAGEAPPRRFKRLRGRAGPRGAELSPCTAMPNWGGGNKCGACGRTVYHAEEVQCDGRSFHRCCFLCTRPLPTDPQQIQILQNSLRSLEAQRNVPGVGILCMRQRK</sequence>
<feature type="region of interest" description="Disordered" evidence="4">
    <location>
        <begin position="84"/>
        <end position="155"/>
    </location>
</feature>
<keyword evidence="7" id="KW-1185">Reference proteome</keyword>
<dbReference type="GO" id="GO:0045214">
    <property type="term" value="P:sarcomere organization"/>
    <property type="evidence" value="ECO:0007669"/>
    <property type="project" value="TreeGrafter"/>
</dbReference>
<dbReference type="GO" id="GO:0008307">
    <property type="term" value="F:structural constituent of muscle"/>
    <property type="evidence" value="ECO:0007669"/>
    <property type="project" value="TreeGrafter"/>
</dbReference>
<dbReference type="PANTHER" id="PTHR24215:SF3">
    <property type="entry name" value="CYSTEINE AND GLYCINE-RICH PROTEIN 2"/>
    <property type="match status" value="1"/>
</dbReference>
<evidence type="ECO:0000256" key="2">
    <source>
        <dbReference type="ARBA" id="ARBA00022737"/>
    </source>
</evidence>
<feature type="region of interest" description="Disordered" evidence="4">
    <location>
        <begin position="43"/>
        <end position="69"/>
    </location>
</feature>
<dbReference type="STRING" id="8840.ENSAPLP00000020890"/>
<dbReference type="Ensembl" id="ENSAPLT00000037413.1">
    <property type="protein sequence ID" value="ENSAPLP00000020890.1"/>
    <property type="gene ID" value="ENSAPLG00000014346.2"/>
</dbReference>
<organism evidence="6 7">
    <name type="scientific">Anas platyrhynchos platyrhynchos</name>
    <name type="common">Northern mallard</name>
    <dbReference type="NCBI Taxonomy" id="8840"/>
    <lineage>
        <taxon>Eukaryota</taxon>
        <taxon>Metazoa</taxon>
        <taxon>Chordata</taxon>
        <taxon>Craniata</taxon>
        <taxon>Vertebrata</taxon>
        <taxon>Euteleostomi</taxon>
        <taxon>Archelosauria</taxon>
        <taxon>Archosauria</taxon>
        <taxon>Dinosauria</taxon>
        <taxon>Saurischia</taxon>
        <taxon>Theropoda</taxon>
        <taxon>Coelurosauria</taxon>
        <taxon>Aves</taxon>
        <taxon>Neognathae</taxon>
        <taxon>Galloanserae</taxon>
        <taxon>Anseriformes</taxon>
        <taxon>Anatidae</taxon>
        <taxon>Anatinae</taxon>
        <taxon>Anas</taxon>
    </lineage>
</organism>
<evidence type="ECO:0008006" key="8">
    <source>
        <dbReference type="Google" id="ProtNLM"/>
    </source>
</evidence>
<dbReference type="SUPFAM" id="SSF57716">
    <property type="entry name" value="Glucocorticoid receptor-like (DNA-binding domain)"/>
    <property type="match status" value="1"/>
</dbReference>
<dbReference type="GO" id="GO:0030018">
    <property type="term" value="C:Z disc"/>
    <property type="evidence" value="ECO:0007669"/>
    <property type="project" value="TreeGrafter"/>
</dbReference>
<dbReference type="GeneTree" id="ENSGT00960000191008"/>
<feature type="compositionally biased region" description="Gly residues" evidence="4">
    <location>
        <begin position="136"/>
        <end position="149"/>
    </location>
</feature>